<organism evidence="1 2">
    <name type="scientific">Hexamita inflata</name>
    <dbReference type="NCBI Taxonomy" id="28002"/>
    <lineage>
        <taxon>Eukaryota</taxon>
        <taxon>Metamonada</taxon>
        <taxon>Diplomonadida</taxon>
        <taxon>Hexamitidae</taxon>
        <taxon>Hexamitinae</taxon>
        <taxon>Hexamita</taxon>
    </lineage>
</organism>
<name>A0ABP1I791_9EUKA</name>
<comment type="caution">
    <text evidence="1">The sequence shown here is derived from an EMBL/GenBank/DDBJ whole genome shotgun (WGS) entry which is preliminary data.</text>
</comment>
<evidence type="ECO:0000313" key="2">
    <source>
        <dbReference type="Proteomes" id="UP001642409"/>
    </source>
</evidence>
<sequence>MIVSQIQSNTPKPKIKLEKLAISPGKIVPYTPDAAYSSTRKISAHHLEYVDEELSGSVSMDDCFEPELLLSKTSNFTLSMSVEPEAEPEDEFMVIFRREE</sequence>
<dbReference type="Proteomes" id="UP001642409">
    <property type="component" value="Unassembled WGS sequence"/>
</dbReference>
<protein>
    <submittedName>
        <fullName evidence="1">Hypothetical_protein</fullName>
    </submittedName>
</protein>
<evidence type="ECO:0000313" key="1">
    <source>
        <dbReference type="EMBL" id="CAL6010800.1"/>
    </source>
</evidence>
<gene>
    <name evidence="1" type="ORF">HINF_LOCUS22258</name>
</gene>
<reference evidence="1 2" key="1">
    <citation type="submission" date="2024-07" db="EMBL/GenBank/DDBJ databases">
        <authorList>
            <person name="Akdeniz Z."/>
        </authorList>
    </citation>
    <scope>NUCLEOTIDE SEQUENCE [LARGE SCALE GENOMIC DNA]</scope>
</reference>
<keyword evidence="2" id="KW-1185">Reference proteome</keyword>
<proteinExistence type="predicted"/>
<dbReference type="EMBL" id="CAXDID020000062">
    <property type="protein sequence ID" value="CAL6010800.1"/>
    <property type="molecule type" value="Genomic_DNA"/>
</dbReference>
<accession>A0ABP1I791</accession>